<evidence type="ECO:0000256" key="1">
    <source>
        <dbReference type="SAM" id="MobiDB-lite"/>
    </source>
</evidence>
<protein>
    <submittedName>
        <fullName evidence="2">Uncharacterized protein</fullName>
    </submittedName>
</protein>
<feature type="non-terminal residue" evidence="2">
    <location>
        <position position="25"/>
    </location>
</feature>
<dbReference type="EMBL" id="LXQA010266599">
    <property type="protein sequence ID" value="MCI39357.1"/>
    <property type="molecule type" value="Genomic_DNA"/>
</dbReference>
<reference evidence="2 3" key="1">
    <citation type="journal article" date="2018" name="Front. Plant Sci.">
        <title>Red Clover (Trifolium pratense) and Zigzag Clover (T. medium) - A Picture of Genomic Similarities and Differences.</title>
        <authorList>
            <person name="Dluhosova J."/>
            <person name="Istvanek J."/>
            <person name="Nedelnik J."/>
            <person name="Repkova J."/>
        </authorList>
    </citation>
    <scope>NUCLEOTIDE SEQUENCE [LARGE SCALE GENOMIC DNA]</scope>
    <source>
        <strain evidence="3">cv. 10/8</strain>
        <tissue evidence="2">Leaf</tissue>
    </source>
</reference>
<keyword evidence="3" id="KW-1185">Reference proteome</keyword>
<evidence type="ECO:0000313" key="3">
    <source>
        <dbReference type="Proteomes" id="UP000265520"/>
    </source>
</evidence>
<proteinExistence type="predicted"/>
<comment type="caution">
    <text evidence="2">The sequence shown here is derived from an EMBL/GenBank/DDBJ whole genome shotgun (WGS) entry which is preliminary data.</text>
</comment>
<evidence type="ECO:0000313" key="2">
    <source>
        <dbReference type="EMBL" id="MCI39357.1"/>
    </source>
</evidence>
<dbReference type="AlphaFoldDB" id="A0A392RT81"/>
<sequence>MMHSHRLKVETEQKAANGEGLNGGD</sequence>
<feature type="region of interest" description="Disordered" evidence="1">
    <location>
        <begin position="1"/>
        <end position="25"/>
    </location>
</feature>
<dbReference type="Proteomes" id="UP000265520">
    <property type="component" value="Unassembled WGS sequence"/>
</dbReference>
<organism evidence="2 3">
    <name type="scientific">Trifolium medium</name>
    <dbReference type="NCBI Taxonomy" id="97028"/>
    <lineage>
        <taxon>Eukaryota</taxon>
        <taxon>Viridiplantae</taxon>
        <taxon>Streptophyta</taxon>
        <taxon>Embryophyta</taxon>
        <taxon>Tracheophyta</taxon>
        <taxon>Spermatophyta</taxon>
        <taxon>Magnoliopsida</taxon>
        <taxon>eudicotyledons</taxon>
        <taxon>Gunneridae</taxon>
        <taxon>Pentapetalae</taxon>
        <taxon>rosids</taxon>
        <taxon>fabids</taxon>
        <taxon>Fabales</taxon>
        <taxon>Fabaceae</taxon>
        <taxon>Papilionoideae</taxon>
        <taxon>50 kb inversion clade</taxon>
        <taxon>NPAAA clade</taxon>
        <taxon>Hologalegina</taxon>
        <taxon>IRL clade</taxon>
        <taxon>Trifolieae</taxon>
        <taxon>Trifolium</taxon>
    </lineage>
</organism>
<name>A0A392RT81_9FABA</name>
<accession>A0A392RT81</accession>